<dbReference type="EMBL" id="DVLY01000072">
    <property type="protein sequence ID" value="HIT97800.1"/>
    <property type="molecule type" value="Genomic_DNA"/>
</dbReference>
<organism evidence="4 5">
    <name type="scientific">Candidatus Merdimorpha stercoravium</name>
    <dbReference type="NCBI Taxonomy" id="2840863"/>
    <lineage>
        <taxon>Bacteria</taxon>
        <taxon>Pseudomonadati</taxon>
        <taxon>Bacteroidota</taxon>
        <taxon>Flavobacteriia</taxon>
        <taxon>Flavobacteriales</taxon>
        <taxon>Candidatus Merdimorpha</taxon>
    </lineage>
</organism>
<dbReference type="PROSITE" id="PS00213">
    <property type="entry name" value="LIPOCALIN"/>
    <property type="match status" value="1"/>
</dbReference>
<feature type="domain" description="Lipocalin/cytosolic fatty-acid binding" evidence="3">
    <location>
        <begin position="19"/>
        <end position="157"/>
    </location>
</feature>
<evidence type="ECO:0000259" key="3">
    <source>
        <dbReference type="Pfam" id="PF08212"/>
    </source>
</evidence>
<dbReference type="PIRSF" id="PIRSF036893">
    <property type="entry name" value="Lipocalin_ApoD"/>
    <property type="match status" value="1"/>
</dbReference>
<dbReference type="InterPro" id="IPR000566">
    <property type="entry name" value="Lipocln_cytosolic_FA-bd_dom"/>
</dbReference>
<sequence>MEKEPENRYVPRERTVERLDIDRYMGLWYEIARFDHRFERGMDNVTAQYERAGGNRVKVTNIGFRHGKRHLAHGKARIPDPEHPGKLEVSFFLWFYADYYVMELGEDYSYALVGSRSPEYLWILSRTPYLPEKTLDHLLACARERGYDTSKLIWVEQHLDGSPGK</sequence>
<dbReference type="InterPro" id="IPR022272">
    <property type="entry name" value="Lipocalin_CS"/>
</dbReference>
<reference evidence="4" key="2">
    <citation type="journal article" date="2021" name="PeerJ">
        <title>Extensive microbial diversity within the chicken gut microbiome revealed by metagenomics and culture.</title>
        <authorList>
            <person name="Gilroy R."/>
            <person name="Ravi A."/>
            <person name="Getino M."/>
            <person name="Pursley I."/>
            <person name="Horton D.L."/>
            <person name="Alikhan N.F."/>
            <person name="Baker D."/>
            <person name="Gharbi K."/>
            <person name="Hall N."/>
            <person name="Watson M."/>
            <person name="Adriaenssens E.M."/>
            <person name="Foster-Nyarko E."/>
            <person name="Jarju S."/>
            <person name="Secka A."/>
            <person name="Antonio M."/>
            <person name="Oren A."/>
            <person name="Chaudhuri R.R."/>
            <person name="La Ragione R."/>
            <person name="Hildebrand F."/>
            <person name="Pallen M.J."/>
        </authorList>
    </citation>
    <scope>NUCLEOTIDE SEQUENCE</scope>
    <source>
        <strain evidence="4">1383</strain>
    </source>
</reference>
<dbReference type="AlphaFoldDB" id="A0A9D1HAH6"/>
<evidence type="ECO:0000313" key="5">
    <source>
        <dbReference type="Proteomes" id="UP000824161"/>
    </source>
</evidence>
<dbReference type="Gene3D" id="2.40.128.20">
    <property type="match status" value="1"/>
</dbReference>
<evidence type="ECO:0000313" key="4">
    <source>
        <dbReference type="EMBL" id="HIT97800.1"/>
    </source>
</evidence>
<comment type="similarity">
    <text evidence="1 2">Belongs to the calycin superfamily. Lipocalin family.</text>
</comment>
<dbReference type="InterPro" id="IPR022271">
    <property type="entry name" value="Lipocalin_ApoD"/>
</dbReference>
<dbReference type="GO" id="GO:0006950">
    <property type="term" value="P:response to stress"/>
    <property type="evidence" value="ECO:0007669"/>
    <property type="project" value="UniProtKB-ARBA"/>
</dbReference>
<dbReference type="Proteomes" id="UP000824161">
    <property type="component" value="Unassembled WGS sequence"/>
</dbReference>
<dbReference type="PRINTS" id="PR01171">
    <property type="entry name" value="BCTLIPOCALIN"/>
</dbReference>
<name>A0A9D1HAH6_9FLAO</name>
<protein>
    <submittedName>
        <fullName evidence="4">Lipocalin family protein</fullName>
    </submittedName>
</protein>
<gene>
    <name evidence="4" type="ORF">IAC44_03080</name>
</gene>
<evidence type="ECO:0000256" key="1">
    <source>
        <dbReference type="ARBA" id="ARBA00006889"/>
    </source>
</evidence>
<dbReference type="PANTHER" id="PTHR10612:SF34">
    <property type="entry name" value="APOLIPOPROTEIN D"/>
    <property type="match status" value="1"/>
</dbReference>
<comment type="caution">
    <text evidence="4">The sequence shown here is derived from an EMBL/GenBank/DDBJ whole genome shotgun (WGS) entry which is preliminary data.</text>
</comment>
<accession>A0A9D1HAH6</accession>
<dbReference type="Pfam" id="PF08212">
    <property type="entry name" value="Lipocalin_2"/>
    <property type="match status" value="1"/>
</dbReference>
<dbReference type="InterPro" id="IPR012674">
    <property type="entry name" value="Calycin"/>
</dbReference>
<dbReference type="PANTHER" id="PTHR10612">
    <property type="entry name" value="APOLIPOPROTEIN D"/>
    <property type="match status" value="1"/>
</dbReference>
<dbReference type="SUPFAM" id="SSF50814">
    <property type="entry name" value="Lipocalins"/>
    <property type="match status" value="1"/>
</dbReference>
<evidence type="ECO:0000256" key="2">
    <source>
        <dbReference type="PIRNR" id="PIRNR036893"/>
    </source>
</evidence>
<dbReference type="InterPro" id="IPR047202">
    <property type="entry name" value="Lipocalin_Blc-like_dom"/>
</dbReference>
<proteinExistence type="inferred from homology"/>
<dbReference type="CDD" id="cd19438">
    <property type="entry name" value="lipocalin_Blc-like"/>
    <property type="match status" value="1"/>
</dbReference>
<reference evidence="4" key="1">
    <citation type="submission" date="2020-10" db="EMBL/GenBank/DDBJ databases">
        <authorList>
            <person name="Gilroy R."/>
        </authorList>
    </citation>
    <scope>NUCLEOTIDE SEQUENCE</scope>
    <source>
        <strain evidence="4">1383</strain>
    </source>
</reference>
<dbReference type="InterPro" id="IPR002446">
    <property type="entry name" value="Lipocalin_bac"/>
</dbReference>